<dbReference type="OrthoDB" id="9778305at2"/>
<dbReference type="Proteomes" id="UP000242957">
    <property type="component" value="Unassembled WGS sequence"/>
</dbReference>
<dbReference type="InterPro" id="IPR011842">
    <property type="entry name" value="PQQ_synth_PqqB"/>
</dbReference>
<keyword evidence="4 7" id="KW-0813">Transport</keyword>
<dbReference type="AlphaFoldDB" id="A0A1H0RD74"/>
<comment type="function">
    <text evidence="7">May be involved in the transport of PQQ or its precursor to the periplasm.</text>
</comment>
<dbReference type="GO" id="GO:0018189">
    <property type="term" value="P:pyrroloquinoline quinone biosynthetic process"/>
    <property type="evidence" value="ECO:0007669"/>
    <property type="project" value="UniProtKB-UniRule"/>
</dbReference>
<keyword evidence="5 7" id="KW-0884">PQQ biosynthesis</keyword>
<dbReference type="PANTHER" id="PTHR42663">
    <property type="entry name" value="HYDROLASE C777.06C-RELATED-RELATED"/>
    <property type="match status" value="1"/>
</dbReference>
<dbReference type="NCBIfam" id="TIGR02108">
    <property type="entry name" value="PQQ_syn_pqqB"/>
    <property type="match status" value="1"/>
</dbReference>
<comment type="similarity">
    <text evidence="2 7">Belongs to the PqqB family.</text>
</comment>
<evidence type="ECO:0000256" key="6">
    <source>
        <dbReference type="ARBA" id="ARBA00030966"/>
    </source>
</evidence>
<keyword evidence="10" id="KW-1185">Reference proteome</keyword>
<reference evidence="10" key="1">
    <citation type="submission" date="2016-10" db="EMBL/GenBank/DDBJ databases">
        <authorList>
            <person name="Varghese N."/>
            <person name="Submissions S."/>
        </authorList>
    </citation>
    <scope>NUCLEOTIDE SEQUENCE [LARGE SCALE GENOMIC DNA]</scope>
    <source>
        <strain evidence="10">JCM 21621</strain>
    </source>
</reference>
<dbReference type="UniPathway" id="UPA00539"/>
<evidence type="ECO:0000259" key="8">
    <source>
        <dbReference type="Pfam" id="PF12706"/>
    </source>
</evidence>
<evidence type="ECO:0000256" key="4">
    <source>
        <dbReference type="ARBA" id="ARBA00022448"/>
    </source>
</evidence>
<name>A0A1H0RD74_9PSED</name>
<evidence type="ECO:0000256" key="3">
    <source>
        <dbReference type="ARBA" id="ARBA00015084"/>
    </source>
</evidence>
<evidence type="ECO:0000256" key="2">
    <source>
        <dbReference type="ARBA" id="ARBA00008481"/>
    </source>
</evidence>
<dbReference type="Gene3D" id="3.60.15.10">
    <property type="entry name" value="Ribonuclease Z/Hydroxyacylglutathione hydrolase-like"/>
    <property type="match status" value="1"/>
</dbReference>
<dbReference type="STRING" id="198616.SAMN05216193_12747"/>
<evidence type="ECO:0000256" key="5">
    <source>
        <dbReference type="ARBA" id="ARBA00022905"/>
    </source>
</evidence>
<evidence type="ECO:0000313" key="10">
    <source>
        <dbReference type="Proteomes" id="UP000242957"/>
    </source>
</evidence>
<evidence type="ECO:0000313" key="9">
    <source>
        <dbReference type="EMBL" id="SDP27355.1"/>
    </source>
</evidence>
<dbReference type="InterPro" id="IPR001279">
    <property type="entry name" value="Metallo-B-lactamas"/>
</dbReference>
<dbReference type="HAMAP" id="MF_00653">
    <property type="entry name" value="PQQ_syn_PqqB"/>
    <property type="match status" value="1"/>
</dbReference>
<dbReference type="InterPro" id="IPR036866">
    <property type="entry name" value="RibonucZ/Hydroxyglut_hydro"/>
</dbReference>
<dbReference type="RefSeq" id="WP_084315303.1">
    <property type="nucleotide sequence ID" value="NZ_FNIJ01000027.1"/>
</dbReference>
<gene>
    <name evidence="7" type="primary">pqqB</name>
    <name evidence="9" type="ORF">SAMN05216193_12747</name>
</gene>
<dbReference type="CDD" id="cd16274">
    <property type="entry name" value="PQQB-like_MBL-fold"/>
    <property type="match status" value="1"/>
</dbReference>
<protein>
    <recommendedName>
        <fullName evidence="3 7">Coenzyme PQQ synthesis protein B</fullName>
    </recommendedName>
    <alternativeName>
        <fullName evidence="6 7">Pyrroloquinoline quinone biosynthesis protein B</fullName>
    </alternativeName>
</protein>
<dbReference type="PANTHER" id="PTHR42663:SF7">
    <property type="entry name" value="COENZYME PQQ SYNTHESIS PROTEIN B"/>
    <property type="match status" value="1"/>
</dbReference>
<sequence length="311" mass="33704">MHIKILGSAAGGGFPQWNCNCRNCRGVRDGSVAAQPRTQSSIALSDDGVNWILCNASPDIRAQLAAFPALQPARRLRDSAIAAIILLDSQIDHCTGLLSLREGCPHEVWCTEPVHQDLSTGFPLFPMLAHWNGGLRHRAIGLDCEPFTVPACPGLRFTAIPLRSSAPPYSPHRGNPHPGDNIGLFVEDLRSGGALFYAPGLGQVDEALLGWMRRADCLLLDGTLWRDDEMRHCEVGDKLGSEMGHLPQSGPGGMIEVLDGIQGPRKVLIHINNTNPILDTVSPERAELDARGIEVAWDGMAIHLQGDRHDP</sequence>
<comment type="pathway">
    <text evidence="1 7">Cofactor biosynthesis; pyrroloquinoline quinone biosynthesis.</text>
</comment>
<dbReference type="Pfam" id="PF12706">
    <property type="entry name" value="Lactamase_B_2"/>
    <property type="match status" value="1"/>
</dbReference>
<organism evidence="9 10">
    <name type="scientific">Pseudomonas jinjuensis</name>
    <dbReference type="NCBI Taxonomy" id="198616"/>
    <lineage>
        <taxon>Bacteria</taxon>
        <taxon>Pseudomonadati</taxon>
        <taxon>Pseudomonadota</taxon>
        <taxon>Gammaproteobacteria</taxon>
        <taxon>Pseudomonadales</taxon>
        <taxon>Pseudomonadaceae</taxon>
        <taxon>Pseudomonas</taxon>
    </lineage>
</organism>
<evidence type="ECO:0000256" key="7">
    <source>
        <dbReference type="HAMAP-Rule" id="MF_00653"/>
    </source>
</evidence>
<accession>A0A1H0RD74</accession>
<evidence type="ECO:0000256" key="1">
    <source>
        <dbReference type="ARBA" id="ARBA00004886"/>
    </source>
</evidence>
<dbReference type="SUPFAM" id="SSF56281">
    <property type="entry name" value="Metallo-hydrolase/oxidoreductase"/>
    <property type="match status" value="1"/>
</dbReference>
<feature type="domain" description="Metallo-beta-lactamase" evidence="8">
    <location>
        <begin position="50"/>
        <end position="271"/>
    </location>
</feature>
<proteinExistence type="inferred from homology"/>
<dbReference type="EMBL" id="FNIJ01000027">
    <property type="protein sequence ID" value="SDP27355.1"/>
    <property type="molecule type" value="Genomic_DNA"/>
</dbReference>